<dbReference type="AlphaFoldDB" id="A0A0R1GF03"/>
<keyword evidence="1" id="KW-0812">Transmembrane</keyword>
<feature type="transmembrane region" description="Helical" evidence="1">
    <location>
        <begin position="31"/>
        <end position="50"/>
    </location>
</feature>
<organism evidence="2 3">
    <name type="scientific">Levilactobacillus parabrevis ATCC 53295</name>
    <dbReference type="NCBI Taxonomy" id="1267003"/>
    <lineage>
        <taxon>Bacteria</taxon>
        <taxon>Bacillati</taxon>
        <taxon>Bacillota</taxon>
        <taxon>Bacilli</taxon>
        <taxon>Lactobacillales</taxon>
        <taxon>Lactobacillaceae</taxon>
        <taxon>Levilactobacillus</taxon>
    </lineage>
</organism>
<evidence type="ECO:0000313" key="3">
    <source>
        <dbReference type="Proteomes" id="UP000051176"/>
    </source>
</evidence>
<keyword evidence="1" id="KW-0472">Membrane</keyword>
<keyword evidence="3" id="KW-1185">Reference proteome</keyword>
<evidence type="ECO:0000313" key="2">
    <source>
        <dbReference type="EMBL" id="KRK32812.1"/>
    </source>
</evidence>
<sequence>MALLLFQGLQVTAYSLSPADFLKQTAMSDVSLGTTLATTTVTIGITAVLLKLGRKKLSDL</sequence>
<accession>A0A0R1GF03</accession>
<keyword evidence="1" id="KW-1133">Transmembrane helix</keyword>
<gene>
    <name evidence="2" type="ORF">FD07_GL002319</name>
</gene>
<reference evidence="2 3" key="1">
    <citation type="journal article" date="2015" name="Genome Announc.">
        <title>Expanding the biotechnology potential of lactobacilli through comparative genomics of 213 strains and associated genera.</title>
        <authorList>
            <person name="Sun Z."/>
            <person name="Harris H.M."/>
            <person name="McCann A."/>
            <person name="Guo C."/>
            <person name="Argimon S."/>
            <person name="Zhang W."/>
            <person name="Yang X."/>
            <person name="Jeffery I.B."/>
            <person name="Cooney J.C."/>
            <person name="Kagawa T.F."/>
            <person name="Liu W."/>
            <person name="Song Y."/>
            <person name="Salvetti E."/>
            <person name="Wrobel A."/>
            <person name="Rasinkangas P."/>
            <person name="Parkhill J."/>
            <person name="Rea M.C."/>
            <person name="O'Sullivan O."/>
            <person name="Ritari J."/>
            <person name="Douillard F.P."/>
            <person name="Paul Ross R."/>
            <person name="Yang R."/>
            <person name="Briner A.E."/>
            <person name="Felis G.E."/>
            <person name="de Vos W.M."/>
            <person name="Barrangou R."/>
            <person name="Klaenhammer T.R."/>
            <person name="Caufield P.W."/>
            <person name="Cui Y."/>
            <person name="Zhang H."/>
            <person name="O'Toole P.W."/>
        </authorList>
    </citation>
    <scope>NUCLEOTIDE SEQUENCE [LARGE SCALE GENOMIC DNA]</scope>
    <source>
        <strain evidence="2 3">ATCC 53295</strain>
    </source>
</reference>
<dbReference type="PATRIC" id="fig|1267003.4.peg.2449"/>
<comment type="caution">
    <text evidence="2">The sequence shown here is derived from an EMBL/GenBank/DDBJ whole genome shotgun (WGS) entry which is preliminary data.</text>
</comment>
<dbReference type="Proteomes" id="UP000051176">
    <property type="component" value="Unassembled WGS sequence"/>
</dbReference>
<proteinExistence type="predicted"/>
<protein>
    <submittedName>
        <fullName evidence="2">Uncharacterized protein</fullName>
    </submittedName>
</protein>
<name>A0A0R1GF03_9LACO</name>
<dbReference type="EMBL" id="AZCZ01000090">
    <property type="protein sequence ID" value="KRK32812.1"/>
    <property type="molecule type" value="Genomic_DNA"/>
</dbReference>
<evidence type="ECO:0000256" key="1">
    <source>
        <dbReference type="SAM" id="Phobius"/>
    </source>
</evidence>